<dbReference type="STRING" id="84724.SAMN04488564_117122"/>
<feature type="region of interest" description="Disordered" evidence="6">
    <location>
        <begin position="2879"/>
        <end position="2917"/>
    </location>
</feature>
<evidence type="ECO:0000256" key="4">
    <source>
        <dbReference type="ARBA" id="ARBA00022837"/>
    </source>
</evidence>
<keyword evidence="11" id="KW-1185">Reference proteome</keyword>
<feature type="region of interest" description="Disordered" evidence="6">
    <location>
        <begin position="300"/>
        <end position="326"/>
    </location>
</feature>
<dbReference type="InterPro" id="IPR045351">
    <property type="entry name" value="DUF6531"/>
</dbReference>
<dbReference type="Gene3D" id="2.60.40.10">
    <property type="entry name" value="Immunoglobulins"/>
    <property type="match status" value="2"/>
</dbReference>
<dbReference type="Pfam" id="PF20148">
    <property type="entry name" value="DUF6531"/>
    <property type="match status" value="1"/>
</dbReference>
<evidence type="ECO:0000256" key="5">
    <source>
        <dbReference type="ARBA" id="ARBA00030238"/>
    </source>
</evidence>
<keyword evidence="3" id="KW-0677">Repeat</keyword>
<dbReference type="InterPro" id="IPR013783">
    <property type="entry name" value="Ig-like_fold"/>
</dbReference>
<dbReference type="NCBIfam" id="TIGR03696">
    <property type="entry name" value="Rhs_assc_core"/>
    <property type="match status" value="1"/>
</dbReference>
<keyword evidence="4" id="KW-0106">Calcium</keyword>
<feature type="domain" description="IPT/TIG" evidence="7">
    <location>
        <begin position="807"/>
        <end position="876"/>
    </location>
</feature>
<organism evidence="10 11">
    <name type="scientific">Lentzea waywayandensis</name>
    <dbReference type="NCBI Taxonomy" id="84724"/>
    <lineage>
        <taxon>Bacteria</taxon>
        <taxon>Bacillati</taxon>
        <taxon>Actinomycetota</taxon>
        <taxon>Actinomycetes</taxon>
        <taxon>Pseudonocardiales</taxon>
        <taxon>Pseudonocardiaceae</taxon>
        <taxon>Lentzea</taxon>
    </lineage>
</organism>
<dbReference type="InterPro" id="IPR031325">
    <property type="entry name" value="RHS_repeat"/>
</dbReference>
<sequence>MGARRLVTFSVVALLVISLAVVVNWMSSEECPGSRPDGPSARAAAAACDGPVDVALLTTSTRLVAANADGTMTVTQHAVPQRVRTDNGWMPVDTTIDPATLKPKASALDLRVADEPDEPLVTIEDDGTVLGWGPSPQEAPQVGGDTATYPDVKVQALPDGFRITVTGQGKQDVRFPISTRGLALLEHDGVIRAVDAKQRTVFVAERATTKAGPVLTRIENGSVVFSVPDGAWELTQLVRTGADTWDNSLLSGQNIENARLGDENVSTAVKTAVAQQRTGLPLAMRDQVLVTTFTPNTTVRPSVTSTDYPADDKTHGAPKQPGKFNFSSPGASEFRYRWQGQHAFTRLPAPTGTAEVAIAPPAKGTQVLEVASVDGTGEQSEFSLHATRVASLGKPVVQHENGVFTAEGATAVKYRWNGEWIFQKLDGRTKLSLVPANATAVEVVAIGADPSVESEPATIGAAAVGTPLVTSADYPSDNAEHGAPGREGTFTFKATGTDPITGFRYQLDGGATNDVAGKAKAQAKITPPTAGEHVLTVKALGANGEESAAAQHRFKVAPAAPAPPRAPEVTSTDYPADGQPHGAPGQAGTFTLKSLDANGFRYRLDDGPVSTVAAAGETQVQLTPSTSGTHTLTAWALNGQTSAQTTYIFVVGGLPVPAPDAPVVSSTDFPADGQPHGTIGQAGNVTARPQGTVEADSIVYQLDSDAAPKEQTIANGAAQFAVTPVRSGRRTLTVWSKVSGTGALSAPVKHEFVVGAPAGPRDYFYDAAGQLAGVANNSGESAAYRYDDAGNLTSIDRFGTGDAALFAIVPQRAPIGSSVEISGAGFTTQGTTVTFDGINAPVTAATTSRLTVTVPPGVGAGVVRVTANGKTVSSQRPFQVTRNVTAPAITALSTDKGDAGQAITITGTGFDPDVVRNVVRFHQTVARVREASPTRLVVEVPVAASSGKVTVRTPGGEATSVGDFLVAPKGFVSANLVHGDRLTIGTPLNLDIPAGKAAVVLVDGKIGDALNLKLENNTIPVRSAMWMFTPYGGDYARRALGDPLDLWAGSKLHQDLPKFKHNGTYTIVVAPDDGAAGKVSVTMSRELTGDKLTRDGSGVPFTIKQNVPAPEMPFTATAGEWMSFGITDISEPGNVFSVTVVHPDGSRSTWEAQLGKYTPTMVFQAKTTGNYKVIPNFGTGQLGSGKVWLSSVIDAGSLAVNGNPTSYQVVRPGQSVRMQFTGTANQPLVLGHTDNTMRENGRPGYPVSIMSEPDGQQVELKEGTAETRNLRIKKNGVHNLFISGWEAVGTAKAWLSTLAEGGKLPVNAATRVVLDRPGREMWLDYDGVQGKSLTMVVRKSVPGKVTIRLYRPNGTTSVGSVIDGKLEVASLPETGKYRIFVDPDFAVTGDFTFNMSEPQDVGVIAPDAPPANVTIAVPGQKIVGRIAGQQGQRLSFGAKSDVIPFVKWRVLKPDGLALDTTAYQSTFLGHDITQFPTTGNYQFSIEPVNSDAEPTGGPLTLMLSSEADGGKVEYSGAAKTVTFSRPSQNGKLTFDGTMNDLPKLALKRNFPDNMGAYYTLYAPNGTVETTRRFLSSDSYEFFARLKATGTYTLVFDPANSVTGSMDVSITKRATAQAPATEIKQPAFDQPRCRPADPAAPKGLPGRAPEGMPQPEDRQAEPVTEPSCDGLPWRPDAANLNGVDWTTRYDPKPVRERPLQFAFGFTGVVGTVQSTDGKPLSGVTVSARDKKTTTDDQGRFTLAGLQEGHVSLRVDGRTTGRSFGTFDIGVDIAAGKVLVLPYTVFLPEIDKSTVVQVPSPTVEETVLTTKAIPGLEVRIPAGTVIRDADGNVVTELSLTPIPIDRAPFPLPPSKVPVYFTVQPGGGYLFPQGATIVYPNYTKEAPGTRTQFYNYDPDGKGWHVYGHGTVSADGSQIVPDADVKFYRLTGAMTVVRGQNPPANAPTTGGQRAGDPVDVATGLLVDEQTDLVVDDIAPLEIKRTYQQGDQFIRAFGVGMAFDHSAFPWAPTVNGFPTFKEFDLVQGDGAKIHFTRTTPGGDYAGAVFKADPTPSKFEGAVAVWNDAGWDVTLRDGSIIVIGEEAPLHEIRDKYGNTTTITRAPAPPGTDGKVRTDGPITQITTPSGRWVKFTYDEANPPRVKSIEDNIGRRVSYTYYPTGHLDTVTGVEGGTTKYTWDAKGLLKTITDARQNVHLTNEYDDKNRVKLQTAADNGVTKFEYTDVNGKITETKMTDPRGAVQRFVFNDKGMVTSDTKAFGTEFAQETITEYEADGVRRKAVIDPLKRRTTFAYDARNYIKEITELAGTADARTEKWERNGPNGELTKYTDEFLKDTVYELDARGTVKSVTDRANRKTLFESNEKGLVTKVTDPAAKFSTTDYAGFDRIRSTDPLGRVSMAGFDAIGRKVVETNPLGVVAETAYTLTGLTASETDGLGRTTSYEYDRNGNKTKVVDPRRGETIMHYNAINKLRSVTDANGVSWGADAVYDKNGNLEKYTSRRGIVTEHKYDPLNRLYESVFGAESKFTHTFDAGDRTKSTVDSAAGTSTFDYDLLDRIKEETTPHGTVSFSYNATVRDQVMTIAGRGATRTLYDAKGDLQDIQQAGTAVSSVSRDAVGRTKRIGAPGTGIGQTYTYDDAGNVKTITYPAGLGELNYDYDAAGQPIRVSGAASRTMLPEPFGPAHYDRANRLITIGATAVEYDQDGNLVFDGTTRYSWNARGQLASISGPAGSARFDYLADGRRVGRTVAGITTNYLYDGVNPTQEKVNGQVAANLTASGVDGFHLRNSRRFLTDATGDAVALVDTAGAGAAYSYEPFGRTYTTGNDDGNAFQFTRREDDGTGLYFFRSRYYSPVLQRFLSEDAIGFAGGINLHAYVGNRPTVFSDPSGEAATRTPHVKRDGEGSTAAEIAASSGGPTGGIRKGQNKVRQDLLDAQDPPYTCWRCGQQSSNPANMHLGHKNVPTSKKGNLEPENVCLEGAACNLSAGNRGKVKKGSSCAERGSCGAPYGRTD</sequence>
<dbReference type="CDD" id="cd00102">
    <property type="entry name" value="IPT"/>
    <property type="match status" value="1"/>
</dbReference>
<dbReference type="SUPFAM" id="SSF49452">
    <property type="entry name" value="Starch-binding domain-like"/>
    <property type="match status" value="1"/>
</dbReference>
<evidence type="ECO:0000259" key="8">
    <source>
        <dbReference type="Pfam" id="PF20148"/>
    </source>
</evidence>
<protein>
    <recommendedName>
        <fullName evidence="2">alpha-amylase</fullName>
        <ecNumber evidence="2">3.2.1.1</ecNumber>
    </recommendedName>
    <alternativeName>
        <fullName evidence="5">1,4-alpha-D-glucan glucanohydrolase</fullName>
    </alternativeName>
</protein>
<dbReference type="PANTHER" id="PTHR32305">
    <property type="match status" value="1"/>
</dbReference>
<dbReference type="InterPro" id="IPR006530">
    <property type="entry name" value="YD"/>
</dbReference>
<dbReference type="SUPFAM" id="SSF81296">
    <property type="entry name" value="E set domains"/>
    <property type="match status" value="2"/>
</dbReference>
<proteinExistence type="predicted"/>
<dbReference type="Pfam" id="PF13620">
    <property type="entry name" value="CarboxypepD_reg"/>
    <property type="match status" value="1"/>
</dbReference>
<dbReference type="InterPro" id="IPR014756">
    <property type="entry name" value="Ig_E-set"/>
</dbReference>
<feature type="region of interest" description="Disordered" evidence="6">
    <location>
        <begin position="1616"/>
        <end position="1674"/>
    </location>
</feature>
<evidence type="ECO:0000259" key="9">
    <source>
        <dbReference type="Pfam" id="PF25023"/>
    </source>
</evidence>
<accession>A0A1I6FH16</accession>
<dbReference type="InterPro" id="IPR022385">
    <property type="entry name" value="Rhs_assc_core"/>
</dbReference>
<feature type="region of interest" description="Disordered" evidence="6">
    <location>
        <begin position="2981"/>
        <end position="3005"/>
    </location>
</feature>
<evidence type="ECO:0000256" key="3">
    <source>
        <dbReference type="ARBA" id="ARBA00022737"/>
    </source>
</evidence>
<dbReference type="Pfam" id="PF05593">
    <property type="entry name" value="RHS_repeat"/>
    <property type="match status" value="2"/>
</dbReference>
<reference evidence="11" key="1">
    <citation type="submission" date="2016-10" db="EMBL/GenBank/DDBJ databases">
        <authorList>
            <person name="Varghese N."/>
            <person name="Submissions S."/>
        </authorList>
    </citation>
    <scope>NUCLEOTIDE SEQUENCE [LARGE SCALE GENOMIC DNA]</scope>
    <source>
        <strain evidence="11">DSM 44232</strain>
    </source>
</reference>
<dbReference type="Gene3D" id="2.60.40.1120">
    <property type="entry name" value="Carboxypeptidase-like, regulatory domain"/>
    <property type="match status" value="1"/>
</dbReference>
<evidence type="ECO:0000313" key="11">
    <source>
        <dbReference type="Proteomes" id="UP000198583"/>
    </source>
</evidence>
<feature type="domain" description="IPT/TIG" evidence="7">
    <location>
        <begin position="887"/>
        <end position="955"/>
    </location>
</feature>
<feature type="domain" description="Teneurin-like YD-shell" evidence="9">
    <location>
        <begin position="2627"/>
        <end position="2857"/>
    </location>
</feature>
<feature type="domain" description="DUF6531" evidence="8">
    <location>
        <begin position="1951"/>
        <end position="1999"/>
    </location>
</feature>
<dbReference type="Gene3D" id="2.180.10.10">
    <property type="entry name" value="RHS repeat-associated core"/>
    <property type="match status" value="3"/>
</dbReference>
<dbReference type="Pfam" id="PF01833">
    <property type="entry name" value="TIG"/>
    <property type="match status" value="2"/>
</dbReference>
<dbReference type="EC" id="3.2.1.1" evidence="2"/>
<evidence type="ECO:0000256" key="6">
    <source>
        <dbReference type="SAM" id="MobiDB-lite"/>
    </source>
</evidence>
<evidence type="ECO:0000259" key="7">
    <source>
        <dbReference type="Pfam" id="PF01833"/>
    </source>
</evidence>
<gene>
    <name evidence="10" type="ORF">SAMN04488564_117122</name>
</gene>
<comment type="catalytic activity">
    <reaction evidence="1">
        <text>Endohydrolysis of (1-&gt;4)-alpha-D-glucosidic linkages in polysaccharides containing three or more (1-&gt;4)-alpha-linked D-glucose units.</text>
        <dbReference type="EC" id="3.2.1.1"/>
    </reaction>
</comment>
<evidence type="ECO:0000313" key="10">
    <source>
        <dbReference type="EMBL" id="SFR29198.1"/>
    </source>
</evidence>
<name>A0A1I6FH16_9PSEU</name>
<dbReference type="InterPro" id="IPR050708">
    <property type="entry name" value="T6SS_VgrG/RHS"/>
</dbReference>
<dbReference type="PANTHER" id="PTHR32305:SF15">
    <property type="entry name" value="PROTEIN RHSA-RELATED"/>
    <property type="match status" value="1"/>
</dbReference>
<dbReference type="NCBIfam" id="TIGR01643">
    <property type="entry name" value="YD_repeat_2x"/>
    <property type="match status" value="1"/>
</dbReference>
<evidence type="ECO:0000256" key="1">
    <source>
        <dbReference type="ARBA" id="ARBA00000548"/>
    </source>
</evidence>
<dbReference type="OrthoDB" id="4981820at2"/>
<dbReference type="GO" id="GO:0005975">
    <property type="term" value="P:carbohydrate metabolic process"/>
    <property type="evidence" value="ECO:0007669"/>
    <property type="project" value="UniProtKB-ARBA"/>
</dbReference>
<dbReference type="InterPro" id="IPR056823">
    <property type="entry name" value="TEN-like_YD-shell"/>
</dbReference>
<dbReference type="InterPro" id="IPR002909">
    <property type="entry name" value="IPT_dom"/>
</dbReference>
<dbReference type="RefSeq" id="WP_143139043.1">
    <property type="nucleotide sequence ID" value="NZ_FOYL01000017.1"/>
</dbReference>
<dbReference type="Proteomes" id="UP000198583">
    <property type="component" value="Unassembled WGS sequence"/>
</dbReference>
<dbReference type="InterPro" id="IPR013784">
    <property type="entry name" value="Carb-bd-like_fold"/>
</dbReference>
<evidence type="ECO:0000256" key="2">
    <source>
        <dbReference type="ARBA" id="ARBA00012595"/>
    </source>
</evidence>
<dbReference type="Pfam" id="PF25023">
    <property type="entry name" value="TEN_YD-shell"/>
    <property type="match status" value="1"/>
</dbReference>
<dbReference type="EMBL" id="FOYL01000017">
    <property type="protein sequence ID" value="SFR29198.1"/>
    <property type="molecule type" value="Genomic_DNA"/>
</dbReference>
<dbReference type="GO" id="GO:0004556">
    <property type="term" value="F:alpha-amylase activity"/>
    <property type="evidence" value="ECO:0007669"/>
    <property type="project" value="UniProtKB-EC"/>
</dbReference>
<dbReference type="GO" id="GO:0030246">
    <property type="term" value="F:carbohydrate binding"/>
    <property type="evidence" value="ECO:0007669"/>
    <property type="project" value="InterPro"/>
</dbReference>